<name>A0A4S8IRH0_MUSBA</name>
<reference evidence="1 2" key="1">
    <citation type="journal article" date="2019" name="Nat. Plants">
        <title>Genome sequencing of Musa balbisiana reveals subgenome evolution and function divergence in polyploid bananas.</title>
        <authorList>
            <person name="Yao X."/>
        </authorList>
    </citation>
    <scope>NUCLEOTIDE SEQUENCE [LARGE SCALE GENOMIC DNA]</scope>
    <source>
        <strain evidence="2">cv. DH-PKW</strain>
        <tissue evidence="1">Leaves</tissue>
    </source>
</reference>
<sequence length="111" mass="11878">MTSHGEGRLLLPARAAARGRGNARLGTLTHFGSRITLEGFDDVPWQRYSIVGTDTNGGIESKGGGAGSWWGIATTVVAAKVAMRTTATSSILDIYMERERNICDRGLVGKR</sequence>
<evidence type="ECO:0000313" key="2">
    <source>
        <dbReference type="Proteomes" id="UP000317650"/>
    </source>
</evidence>
<dbReference type="EMBL" id="PYDT01000009">
    <property type="protein sequence ID" value="THU51205.1"/>
    <property type="molecule type" value="Genomic_DNA"/>
</dbReference>
<protein>
    <submittedName>
        <fullName evidence="1">Uncharacterized protein</fullName>
    </submittedName>
</protein>
<proteinExistence type="predicted"/>
<comment type="caution">
    <text evidence="1">The sequence shown here is derived from an EMBL/GenBank/DDBJ whole genome shotgun (WGS) entry which is preliminary data.</text>
</comment>
<dbReference type="AlphaFoldDB" id="A0A4S8IRH0"/>
<evidence type="ECO:0000313" key="1">
    <source>
        <dbReference type="EMBL" id="THU51205.1"/>
    </source>
</evidence>
<dbReference type="Proteomes" id="UP000317650">
    <property type="component" value="Chromosome 6"/>
</dbReference>
<organism evidence="1 2">
    <name type="scientific">Musa balbisiana</name>
    <name type="common">Banana</name>
    <dbReference type="NCBI Taxonomy" id="52838"/>
    <lineage>
        <taxon>Eukaryota</taxon>
        <taxon>Viridiplantae</taxon>
        <taxon>Streptophyta</taxon>
        <taxon>Embryophyta</taxon>
        <taxon>Tracheophyta</taxon>
        <taxon>Spermatophyta</taxon>
        <taxon>Magnoliopsida</taxon>
        <taxon>Liliopsida</taxon>
        <taxon>Zingiberales</taxon>
        <taxon>Musaceae</taxon>
        <taxon>Musa</taxon>
    </lineage>
</organism>
<accession>A0A4S8IRH0</accession>
<gene>
    <name evidence="1" type="ORF">C4D60_Mb06t28550</name>
</gene>
<keyword evidence="2" id="KW-1185">Reference proteome</keyword>